<keyword evidence="4" id="KW-1185">Reference proteome</keyword>
<name>A0A3N2CZC4_9ACTN</name>
<dbReference type="EMBL" id="RKHO01000001">
    <property type="protein sequence ID" value="ROR92895.1"/>
    <property type="molecule type" value="Genomic_DNA"/>
</dbReference>
<organism evidence="3 4">
    <name type="scientific">Nocardioides aurantiacus</name>
    <dbReference type="NCBI Taxonomy" id="86796"/>
    <lineage>
        <taxon>Bacteria</taxon>
        <taxon>Bacillati</taxon>
        <taxon>Actinomycetota</taxon>
        <taxon>Actinomycetes</taxon>
        <taxon>Propionibacteriales</taxon>
        <taxon>Nocardioidaceae</taxon>
        <taxon>Nocardioides</taxon>
    </lineage>
</organism>
<feature type="domain" description="BD-FAE-like" evidence="2">
    <location>
        <begin position="70"/>
        <end position="245"/>
    </location>
</feature>
<dbReference type="InterPro" id="IPR050300">
    <property type="entry name" value="GDXG_lipolytic_enzyme"/>
</dbReference>
<dbReference type="PANTHER" id="PTHR48081">
    <property type="entry name" value="AB HYDROLASE SUPERFAMILY PROTEIN C4A8.06C"/>
    <property type="match status" value="1"/>
</dbReference>
<dbReference type="Proteomes" id="UP000281738">
    <property type="component" value="Unassembled WGS sequence"/>
</dbReference>
<dbReference type="Gene3D" id="3.40.50.1820">
    <property type="entry name" value="alpha/beta hydrolase"/>
    <property type="match status" value="1"/>
</dbReference>
<proteinExistence type="predicted"/>
<evidence type="ECO:0000313" key="3">
    <source>
        <dbReference type="EMBL" id="ROR92895.1"/>
    </source>
</evidence>
<dbReference type="PROSITE" id="PS51257">
    <property type="entry name" value="PROKAR_LIPOPROTEIN"/>
    <property type="match status" value="1"/>
</dbReference>
<evidence type="ECO:0000259" key="2">
    <source>
        <dbReference type="Pfam" id="PF20434"/>
    </source>
</evidence>
<dbReference type="InterPro" id="IPR049492">
    <property type="entry name" value="BD-FAE-like_dom"/>
</dbReference>
<dbReference type="InterPro" id="IPR006311">
    <property type="entry name" value="TAT_signal"/>
</dbReference>
<reference evidence="3 4" key="1">
    <citation type="submission" date="2018-11" db="EMBL/GenBank/DDBJ databases">
        <title>Sequencing the genomes of 1000 actinobacteria strains.</title>
        <authorList>
            <person name="Klenk H.-P."/>
        </authorList>
    </citation>
    <scope>NUCLEOTIDE SEQUENCE [LARGE SCALE GENOMIC DNA]</scope>
    <source>
        <strain evidence="3 4">DSM 12652</strain>
    </source>
</reference>
<evidence type="ECO:0000313" key="4">
    <source>
        <dbReference type="Proteomes" id="UP000281738"/>
    </source>
</evidence>
<dbReference type="RefSeq" id="WP_123392595.1">
    <property type="nucleotide sequence ID" value="NZ_RKHO01000001.1"/>
</dbReference>
<gene>
    <name evidence="3" type="ORF">EDD33_3796</name>
</gene>
<dbReference type="Pfam" id="PF20434">
    <property type="entry name" value="BD-FAE"/>
    <property type="match status" value="1"/>
</dbReference>
<accession>A0A3N2CZC4</accession>
<dbReference type="SUPFAM" id="SSF53474">
    <property type="entry name" value="alpha/beta-Hydrolases"/>
    <property type="match status" value="1"/>
</dbReference>
<keyword evidence="1" id="KW-0378">Hydrolase</keyword>
<dbReference type="AlphaFoldDB" id="A0A3N2CZC4"/>
<dbReference type="OrthoDB" id="255603at2"/>
<dbReference type="PANTHER" id="PTHR48081:SF33">
    <property type="entry name" value="KYNURENINE FORMAMIDASE"/>
    <property type="match status" value="1"/>
</dbReference>
<dbReference type="PROSITE" id="PS51318">
    <property type="entry name" value="TAT"/>
    <property type="match status" value="1"/>
</dbReference>
<protein>
    <submittedName>
        <fullName evidence="3">Acetyl esterase/lipase</fullName>
    </submittedName>
</protein>
<sequence length="289" mass="29440">MNRPPSPRPSRRAVLGGLGGLALGGLVSACGGTARTAEPSPAPTDVERLTYGDDDSQVVDVRRPDGGQVLGTVVLLHGGYWLPQYGLDQLDPLAKRLTSLGWVTANVEYRRTGAGGGVPATLEDVAAALDLVTTERLPGPVVTLGHSAGGHLAVWAASRSARTPGGAPRGRLAGAVSLSGVLDLDLASGRSGSSGPVRAFTGGTPRSAARAYAAADPTALVPAPCPVWAVQAEDDQVVPREQATSYVAAAREAGGTAELVLVPGDHFTVIDPDARSTATVERLLRRAAG</sequence>
<dbReference type="InterPro" id="IPR029058">
    <property type="entry name" value="AB_hydrolase_fold"/>
</dbReference>
<evidence type="ECO:0000256" key="1">
    <source>
        <dbReference type="ARBA" id="ARBA00022801"/>
    </source>
</evidence>
<dbReference type="GO" id="GO:0016787">
    <property type="term" value="F:hydrolase activity"/>
    <property type="evidence" value="ECO:0007669"/>
    <property type="project" value="UniProtKB-KW"/>
</dbReference>
<comment type="caution">
    <text evidence="3">The sequence shown here is derived from an EMBL/GenBank/DDBJ whole genome shotgun (WGS) entry which is preliminary data.</text>
</comment>